<organism evidence="1 2">
    <name type="scientific">Rousettus aegyptiacus</name>
    <name type="common">Egyptian fruit bat</name>
    <name type="synonym">Pteropus aegyptiacus</name>
    <dbReference type="NCBI Taxonomy" id="9407"/>
    <lineage>
        <taxon>Eukaryota</taxon>
        <taxon>Metazoa</taxon>
        <taxon>Chordata</taxon>
        <taxon>Craniata</taxon>
        <taxon>Vertebrata</taxon>
        <taxon>Euteleostomi</taxon>
        <taxon>Mammalia</taxon>
        <taxon>Eutheria</taxon>
        <taxon>Laurasiatheria</taxon>
        <taxon>Chiroptera</taxon>
        <taxon>Yinpterochiroptera</taxon>
        <taxon>Pteropodoidea</taxon>
        <taxon>Pteropodidae</taxon>
        <taxon>Rousettinae</taxon>
        <taxon>Rousettus</taxon>
    </lineage>
</organism>
<proteinExistence type="predicted"/>
<accession>A0A7J8H176</accession>
<sequence>MRIIEYSLLLHISVFDLDHNSERIPKETVCCIPVMVTLFQVTKKKGVFKLYQLMGNFFFLKAPGKVGKQRKPSNDTQASVKNKNDIQHIMVTRRCSPDCFILPFLYNYLERPKIVISPSYL</sequence>
<dbReference type="Proteomes" id="UP000593571">
    <property type="component" value="Unassembled WGS sequence"/>
</dbReference>
<evidence type="ECO:0000313" key="2">
    <source>
        <dbReference type="Proteomes" id="UP000593571"/>
    </source>
</evidence>
<keyword evidence="2" id="KW-1185">Reference proteome</keyword>
<gene>
    <name evidence="1" type="ORF">HJG63_011304</name>
</gene>
<reference evidence="1 2" key="1">
    <citation type="journal article" date="2020" name="Nature">
        <title>Six reference-quality genomes reveal evolution of bat adaptations.</title>
        <authorList>
            <person name="Jebb D."/>
            <person name="Huang Z."/>
            <person name="Pippel M."/>
            <person name="Hughes G.M."/>
            <person name="Lavrichenko K."/>
            <person name="Devanna P."/>
            <person name="Winkler S."/>
            <person name="Jermiin L.S."/>
            <person name="Skirmuntt E.C."/>
            <person name="Katzourakis A."/>
            <person name="Burkitt-Gray L."/>
            <person name="Ray D.A."/>
            <person name="Sullivan K.A.M."/>
            <person name="Roscito J.G."/>
            <person name="Kirilenko B.M."/>
            <person name="Davalos L.M."/>
            <person name="Corthals A.P."/>
            <person name="Power M.L."/>
            <person name="Jones G."/>
            <person name="Ransome R.D."/>
            <person name="Dechmann D.K.N."/>
            <person name="Locatelli A.G."/>
            <person name="Puechmaille S.J."/>
            <person name="Fedrigo O."/>
            <person name="Jarvis E.D."/>
            <person name="Hiller M."/>
            <person name="Vernes S.C."/>
            <person name="Myers E.W."/>
            <person name="Teeling E.C."/>
        </authorList>
    </citation>
    <scope>NUCLEOTIDE SEQUENCE [LARGE SCALE GENOMIC DNA]</scope>
    <source>
        <strain evidence="1">MRouAeg1</strain>
        <tissue evidence="1">Muscle</tissue>
    </source>
</reference>
<protein>
    <submittedName>
        <fullName evidence="1">Uncharacterized protein</fullName>
    </submittedName>
</protein>
<name>A0A7J8H176_ROUAE</name>
<dbReference type="AlphaFoldDB" id="A0A7J8H176"/>
<dbReference type="EMBL" id="JACASE010000005">
    <property type="protein sequence ID" value="KAF6465957.1"/>
    <property type="molecule type" value="Genomic_DNA"/>
</dbReference>
<comment type="caution">
    <text evidence="1">The sequence shown here is derived from an EMBL/GenBank/DDBJ whole genome shotgun (WGS) entry which is preliminary data.</text>
</comment>
<evidence type="ECO:0000313" key="1">
    <source>
        <dbReference type="EMBL" id="KAF6465957.1"/>
    </source>
</evidence>